<dbReference type="EMBL" id="OX451735">
    <property type="protein sequence ID" value="CAI8594657.1"/>
    <property type="molecule type" value="Genomic_DNA"/>
</dbReference>
<organism evidence="1 2">
    <name type="scientific">Vicia faba</name>
    <name type="common">Broad bean</name>
    <name type="synonym">Faba vulgaris</name>
    <dbReference type="NCBI Taxonomy" id="3906"/>
    <lineage>
        <taxon>Eukaryota</taxon>
        <taxon>Viridiplantae</taxon>
        <taxon>Streptophyta</taxon>
        <taxon>Embryophyta</taxon>
        <taxon>Tracheophyta</taxon>
        <taxon>Spermatophyta</taxon>
        <taxon>Magnoliopsida</taxon>
        <taxon>eudicotyledons</taxon>
        <taxon>Gunneridae</taxon>
        <taxon>Pentapetalae</taxon>
        <taxon>rosids</taxon>
        <taxon>fabids</taxon>
        <taxon>Fabales</taxon>
        <taxon>Fabaceae</taxon>
        <taxon>Papilionoideae</taxon>
        <taxon>50 kb inversion clade</taxon>
        <taxon>NPAAA clade</taxon>
        <taxon>Hologalegina</taxon>
        <taxon>IRL clade</taxon>
        <taxon>Fabeae</taxon>
        <taxon>Vicia</taxon>
    </lineage>
</organism>
<protein>
    <submittedName>
        <fullName evidence="1">Uncharacterized protein</fullName>
    </submittedName>
</protein>
<evidence type="ECO:0000313" key="2">
    <source>
        <dbReference type="Proteomes" id="UP001157006"/>
    </source>
</evidence>
<name>A0AAV0ZCU3_VICFA</name>
<dbReference type="Proteomes" id="UP001157006">
    <property type="component" value="Chromosome 1S"/>
</dbReference>
<evidence type="ECO:0000313" key="1">
    <source>
        <dbReference type="EMBL" id="CAI8594657.1"/>
    </source>
</evidence>
<accession>A0AAV0ZCU3</accession>
<keyword evidence="2" id="KW-1185">Reference proteome</keyword>
<dbReference type="AlphaFoldDB" id="A0AAV0ZCU3"/>
<proteinExistence type="predicted"/>
<sequence length="105" mass="11968">MCLLTNFTQVGANWKTWKPYDKPMTSSAAAIHTATTSQNHTNFGTAPERVEEREEEGVVEEEIVPHTSNTNQRNSDSVNLFSFTFFPIVNCCYVIALPPCFWCRY</sequence>
<reference evidence="1 2" key="1">
    <citation type="submission" date="2023-01" db="EMBL/GenBank/DDBJ databases">
        <authorList>
            <person name="Kreplak J."/>
        </authorList>
    </citation>
    <scope>NUCLEOTIDE SEQUENCE [LARGE SCALE GENOMIC DNA]</scope>
</reference>
<gene>
    <name evidence="1" type="ORF">VFH_I152040</name>
</gene>